<organism evidence="1 2">
    <name type="scientific">Streptomyces hazeniae</name>
    <dbReference type="NCBI Taxonomy" id="3075538"/>
    <lineage>
        <taxon>Bacteria</taxon>
        <taxon>Bacillati</taxon>
        <taxon>Actinomycetota</taxon>
        <taxon>Actinomycetes</taxon>
        <taxon>Kitasatosporales</taxon>
        <taxon>Streptomycetaceae</taxon>
        <taxon>Streptomyces</taxon>
    </lineage>
</organism>
<evidence type="ECO:0000313" key="2">
    <source>
        <dbReference type="Proteomes" id="UP001183414"/>
    </source>
</evidence>
<dbReference type="Proteomes" id="UP001183414">
    <property type="component" value="Unassembled WGS sequence"/>
</dbReference>
<keyword evidence="2" id="KW-1185">Reference proteome</keyword>
<reference evidence="2" key="1">
    <citation type="submission" date="2023-07" db="EMBL/GenBank/DDBJ databases">
        <title>30 novel species of actinomycetes from the DSMZ collection.</title>
        <authorList>
            <person name="Nouioui I."/>
        </authorList>
    </citation>
    <scope>NUCLEOTIDE SEQUENCE [LARGE SCALE GENOMIC DNA]</scope>
    <source>
        <strain evidence="2">DSM 42041</strain>
    </source>
</reference>
<accession>A0ABU2P0E2</accession>
<evidence type="ECO:0000313" key="1">
    <source>
        <dbReference type="EMBL" id="MDT0382375.1"/>
    </source>
</evidence>
<comment type="caution">
    <text evidence="1">The sequence shown here is derived from an EMBL/GenBank/DDBJ whole genome shotgun (WGS) entry which is preliminary data.</text>
</comment>
<gene>
    <name evidence="1" type="ORF">RM572_26805</name>
</gene>
<sequence>MASTAEVTAAERAIGELRRCVSALRDRYGEVTAVGRLVNDVERLALDLADVAALPPHRERRDEDVVEIPSAAYDERMWRGGDDEGVGGPRT</sequence>
<protein>
    <submittedName>
        <fullName evidence="1">Uncharacterized protein</fullName>
    </submittedName>
</protein>
<proteinExistence type="predicted"/>
<dbReference type="EMBL" id="JAVREQ010000035">
    <property type="protein sequence ID" value="MDT0382375.1"/>
    <property type="molecule type" value="Genomic_DNA"/>
</dbReference>
<dbReference type="RefSeq" id="WP_311675967.1">
    <property type="nucleotide sequence ID" value="NZ_JAVREQ010000035.1"/>
</dbReference>
<name>A0ABU2P0E2_9ACTN</name>